<keyword evidence="2" id="KW-1185">Reference proteome</keyword>
<reference evidence="1 2" key="1">
    <citation type="submission" date="2019-10" db="EMBL/GenBank/DDBJ databases">
        <title>Assembly and Annotation for the nematode Trichostrongylus colubriformis.</title>
        <authorList>
            <person name="Martin J."/>
        </authorList>
    </citation>
    <scope>NUCLEOTIDE SEQUENCE [LARGE SCALE GENOMIC DNA]</scope>
    <source>
        <strain evidence="1">G859</strain>
        <tissue evidence="1">Whole worm</tissue>
    </source>
</reference>
<evidence type="ECO:0000313" key="2">
    <source>
        <dbReference type="Proteomes" id="UP001331761"/>
    </source>
</evidence>
<dbReference type="EMBL" id="WIXE01003638">
    <property type="protein sequence ID" value="KAK5983765.1"/>
    <property type="molecule type" value="Genomic_DNA"/>
</dbReference>
<proteinExistence type="predicted"/>
<dbReference type="AlphaFoldDB" id="A0AAN8FZN0"/>
<accession>A0AAN8FZN0</accession>
<name>A0AAN8FZN0_TRICO</name>
<dbReference type="Proteomes" id="UP001331761">
    <property type="component" value="Unassembled WGS sequence"/>
</dbReference>
<gene>
    <name evidence="1" type="ORF">GCK32_001637</name>
</gene>
<organism evidence="1 2">
    <name type="scientific">Trichostrongylus colubriformis</name>
    <name type="common">Black scour worm</name>
    <dbReference type="NCBI Taxonomy" id="6319"/>
    <lineage>
        <taxon>Eukaryota</taxon>
        <taxon>Metazoa</taxon>
        <taxon>Ecdysozoa</taxon>
        <taxon>Nematoda</taxon>
        <taxon>Chromadorea</taxon>
        <taxon>Rhabditida</taxon>
        <taxon>Rhabditina</taxon>
        <taxon>Rhabditomorpha</taxon>
        <taxon>Strongyloidea</taxon>
        <taxon>Trichostrongylidae</taxon>
        <taxon>Trichostrongylus</taxon>
    </lineage>
</organism>
<comment type="caution">
    <text evidence="1">The sequence shown here is derived from an EMBL/GenBank/DDBJ whole genome shotgun (WGS) entry which is preliminary data.</text>
</comment>
<protein>
    <submittedName>
        <fullName evidence="1">Uncharacterized protein</fullName>
    </submittedName>
</protein>
<sequence>MRRRKVNNFICGMERGAAENVENIEGDRFPPRIL</sequence>
<evidence type="ECO:0000313" key="1">
    <source>
        <dbReference type="EMBL" id="KAK5983765.1"/>
    </source>
</evidence>